<name>G7Y906_CLOSI</name>
<evidence type="ECO:0000313" key="1">
    <source>
        <dbReference type="EMBL" id="GAA49441.1"/>
    </source>
</evidence>
<reference evidence="1" key="1">
    <citation type="journal article" date="2011" name="Genome Biol.">
        <title>The draft genome of the carcinogenic human liver fluke Clonorchis sinensis.</title>
        <authorList>
            <person name="Wang X."/>
            <person name="Chen W."/>
            <person name="Huang Y."/>
            <person name="Sun J."/>
            <person name="Men J."/>
            <person name="Liu H."/>
            <person name="Luo F."/>
            <person name="Guo L."/>
            <person name="Lv X."/>
            <person name="Deng C."/>
            <person name="Zhou C."/>
            <person name="Fan Y."/>
            <person name="Li X."/>
            <person name="Huang L."/>
            <person name="Hu Y."/>
            <person name="Liang C."/>
            <person name="Hu X."/>
            <person name="Xu J."/>
            <person name="Yu X."/>
        </authorList>
    </citation>
    <scope>NUCLEOTIDE SEQUENCE [LARGE SCALE GENOMIC DNA]</scope>
    <source>
        <strain evidence="1">Henan</strain>
    </source>
</reference>
<dbReference type="AlphaFoldDB" id="G7Y906"/>
<accession>G7Y906</accession>
<reference key="2">
    <citation type="submission" date="2011-10" db="EMBL/GenBank/DDBJ databases">
        <title>The genome and transcriptome sequence of Clonorchis sinensis provide insights into the carcinogenic liver fluke.</title>
        <authorList>
            <person name="Wang X."/>
            <person name="Huang Y."/>
            <person name="Chen W."/>
            <person name="Liu H."/>
            <person name="Guo L."/>
            <person name="Chen Y."/>
            <person name="Luo F."/>
            <person name="Zhou W."/>
            <person name="Sun J."/>
            <person name="Mao Q."/>
            <person name="Liang P."/>
            <person name="Zhou C."/>
            <person name="Tian Y."/>
            <person name="Men J."/>
            <person name="Lv X."/>
            <person name="Huang L."/>
            <person name="Zhou J."/>
            <person name="Hu Y."/>
            <person name="Li R."/>
            <person name="Zhang F."/>
            <person name="Lei H."/>
            <person name="Li X."/>
            <person name="Hu X."/>
            <person name="Liang C."/>
            <person name="Xu J."/>
            <person name="Wu Z."/>
            <person name="Yu X."/>
        </authorList>
    </citation>
    <scope>NUCLEOTIDE SEQUENCE</scope>
    <source>
        <strain>Henan</strain>
    </source>
</reference>
<keyword evidence="2" id="KW-1185">Reference proteome</keyword>
<gene>
    <name evidence="1" type="ORF">CLF_103072</name>
</gene>
<protein>
    <submittedName>
        <fullName evidence="1">Uncharacterized protein</fullName>
    </submittedName>
</protein>
<dbReference type="EMBL" id="DF142959">
    <property type="protein sequence ID" value="GAA49441.1"/>
    <property type="molecule type" value="Genomic_DNA"/>
</dbReference>
<proteinExistence type="predicted"/>
<sequence>MERIGRDERCSVRQVPVGEDGNTGVRGSGRRTVGVKRSIERNRTKGSAQHCHLQRQHGYKRGTVWRTAPVFRELQRCFSESDSHRTVFQENSNPACQTRSNSFDVWTAAALASPRVQRGRQITCEVVVPESTSVITQKGAVFKTAELVGRKCFKSFGQNEGNGSGPVVVGVTAGVTFRNGKDKRFFPIRRKHISGYR</sequence>
<organism evidence="1 2">
    <name type="scientific">Clonorchis sinensis</name>
    <name type="common">Chinese liver fluke</name>
    <dbReference type="NCBI Taxonomy" id="79923"/>
    <lineage>
        <taxon>Eukaryota</taxon>
        <taxon>Metazoa</taxon>
        <taxon>Spiralia</taxon>
        <taxon>Lophotrochozoa</taxon>
        <taxon>Platyhelminthes</taxon>
        <taxon>Trematoda</taxon>
        <taxon>Digenea</taxon>
        <taxon>Opisthorchiida</taxon>
        <taxon>Opisthorchiata</taxon>
        <taxon>Opisthorchiidae</taxon>
        <taxon>Clonorchis</taxon>
    </lineage>
</organism>
<dbReference type="Proteomes" id="UP000008909">
    <property type="component" value="Unassembled WGS sequence"/>
</dbReference>
<evidence type="ECO:0000313" key="2">
    <source>
        <dbReference type="Proteomes" id="UP000008909"/>
    </source>
</evidence>